<accession>S7UDX2</accession>
<dbReference type="AlphaFoldDB" id="S7UDX2"/>
<protein>
    <submittedName>
        <fullName evidence="1">Tetratricopeptide repeat-containing protein</fullName>
    </submittedName>
</protein>
<reference evidence="1 2" key="1">
    <citation type="journal article" date="2013" name="Genome Announc.">
        <title>Draft genome sequences for three mercury-methylating, sulfate-reducing bacteria.</title>
        <authorList>
            <person name="Brown S.D."/>
            <person name="Hurt R.A.Jr."/>
            <person name="Gilmour C.C."/>
            <person name="Elias D.A."/>
        </authorList>
    </citation>
    <scope>NUCLEOTIDE SEQUENCE [LARGE SCALE GENOMIC DNA]</scope>
    <source>
        <strain evidence="1 2">DSM 16529</strain>
    </source>
</reference>
<dbReference type="Gene3D" id="1.25.40.10">
    <property type="entry name" value="Tetratricopeptide repeat domain"/>
    <property type="match status" value="2"/>
</dbReference>
<dbReference type="InterPro" id="IPR011990">
    <property type="entry name" value="TPR-like_helical_dom_sf"/>
</dbReference>
<dbReference type="OrthoDB" id="507476at2"/>
<sequence length="375" mass="41656">MPSWSWLRDLFGDKPDQGGLGLDLDQEGHAPPSRDTLAAIGELSRAVRNNPDAIEPYLALGNLYRAQGEIERAVELRANIIDRKGIPPALKAKALFELGRDYKRSGFMDRALGALEKARELVGNEPAILGEMARLAAETGEYAAAADLYARLGHPQAQAHYLVRLAVEGLAIQEVETGRQLISQALAVHPGSPEAWAETVILDLQAGFPPGSEERLAEALDAIEPGLRFVVLEMLLGSLPLGVFEPPDRAFGPQGLAARLLRPLADHEPDVLLQYYGGRLRQALGDEAGAEVWFERCVRLNPDFWPARLELLDRARHRTPPESSLDVQLEYFVSKAREVKRFACRVCGLKRDHVFYLCVRCQSWHSIGYRMRLTE</sequence>
<comment type="caution">
    <text evidence="1">The sequence shown here is derived from an EMBL/GenBank/DDBJ whole genome shotgun (WGS) entry which is preliminary data.</text>
</comment>
<dbReference type="STRING" id="1121439.dsat_1553"/>
<organism evidence="1 2">
    <name type="scientific">Alkalidesulfovibrio alkalitolerans DSM 16529</name>
    <dbReference type="NCBI Taxonomy" id="1121439"/>
    <lineage>
        <taxon>Bacteria</taxon>
        <taxon>Pseudomonadati</taxon>
        <taxon>Thermodesulfobacteriota</taxon>
        <taxon>Desulfovibrionia</taxon>
        <taxon>Desulfovibrionales</taxon>
        <taxon>Desulfovibrionaceae</taxon>
        <taxon>Alkalidesulfovibrio</taxon>
    </lineage>
</organism>
<dbReference type="SUPFAM" id="SSF48452">
    <property type="entry name" value="TPR-like"/>
    <property type="match status" value="1"/>
</dbReference>
<gene>
    <name evidence="1" type="ORF">dsat_1553</name>
</gene>
<evidence type="ECO:0000313" key="2">
    <source>
        <dbReference type="Proteomes" id="UP000014975"/>
    </source>
</evidence>
<proteinExistence type="predicted"/>
<dbReference type="eggNOG" id="COG2956">
    <property type="taxonomic scope" value="Bacteria"/>
</dbReference>
<evidence type="ECO:0000313" key="1">
    <source>
        <dbReference type="EMBL" id="EPR30413.1"/>
    </source>
</evidence>
<dbReference type="PATRIC" id="fig|1121439.3.peg.2940"/>
<dbReference type="RefSeq" id="WP_020888249.1">
    <property type="nucleotide sequence ID" value="NZ_ATHI01000032.1"/>
</dbReference>
<keyword evidence="2" id="KW-1185">Reference proteome</keyword>
<dbReference type="Proteomes" id="UP000014975">
    <property type="component" value="Unassembled WGS sequence"/>
</dbReference>
<name>S7UDX2_9BACT</name>
<dbReference type="EMBL" id="ATHI01000032">
    <property type="protein sequence ID" value="EPR30413.1"/>
    <property type="molecule type" value="Genomic_DNA"/>
</dbReference>